<reference evidence="13 14" key="1">
    <citation type="submission" date="2024-07" db="EMBL/GenBank/DDBJ databases">
        <title>Draft sequence of the Neodothiora populina.</title>
        <authorList>
            <person name="Drown D.D."/>
            <person name="Schuette U.S."/>
            <person name="Buechlein A.B."/>
            <person name="Rusch D.R."/>
            <person name="Winton L.W."/>
            <person name="Adams G.A."/>
        </authorList>
    </citation>
    <scope>NUCLEOTIDE SEQUENCE [LARGE SCALE GENOMIC DNA]</scope>
    <source>
        <strain evidence="13 14">CPC 39397</strain>
    </source>
</reference>
<evidence type="ECO:0000313" key="13">
    <source>
        <dbReference type="EMBL" id="KAL1306913.1"/>
    </source>
</evidence>
<evidence type="ECO:0000256" key="7">
    <source>
        <dbReference type="ARBA" id="ARBA00022630"/>
    </source>
</evidence>
<comment type="cofactor">
    <cofactor evidence="1 11">
        <name>FMN</name>
        <dbReference type="ChEBI" id="CHEBI:58210"/>
    </cofactor>
</comment>
<dbReference type="Pfam" id="PF01180">
    <property type="entry name" value="DHO_dh"/>
    <property type="match status" value="1"/>
</dbReference>
<dbReference type="InterPro" id="IPR005720">
    <property type="entry name" value="Dihydroorotate_DH_cat"/>
</dbReference>
<evidence type="ECO:0000256" key="9">
    <source>
        <dbReference type="ARBA" id="ARBA00022975"/>
    </source>
</evidence>
<dbReference type="InterPro" id="IPR023359">
    <property type="entry name" value="Dihydro_DH_chainA_dom2"/>
</dbReference>
<sequence length="326" mass="34680">MPLPLMSPPLINSANPWCSSQEDLQALYDSPSTGAVTTRTSLLQGFGHDPAIHQHTFFDPRNHDVLPYGGPDYAVPDSKCGSLNTLGYSPTPLREYLKYISAITTASTGRKKPFIISVTGSPDEIRQCYDMITEHQQKVSVPLCMEINLSCPNIPSKPPPAYSKDALIEYFIALSRNGVERTVPIGIKTPPYTYHDQFASLLKGLLSASVLEKGNSPIDFVTTTNTLGSCLLLDNTTNDAALASASGAGVGGMAGAPLHPLALGNVKTIRALLDEHESLKMVDIIGVGGVGDKAGFDRMMSVGAKLVGVGTALGREGVKVFDHILA</sequence>
<evidence type="ECO:0000256" key="10">
    <source>
        <dbReference type="ARBA" id="ARBA00023002"/>
    </source>
</evidence>
<dbReference type="CDD" id="cd04741">
    <property type="entry name" value="DHOD_1A_like"/>
    <property type="match status" value="1"/>
</dbReference>
<dbReference type="GeneID" id="95979255"/>
<evidence type="ECO:0000256" key="3">
    <source>
        <dbReference type="ARBA" id="ARBA00004725"/>
    </source>
</evidence>
<comment type="pathway">
    <text evidence="3 11">Pyrimidine metabolism; UMP biosynthesis via de novo pathway.</text>
</comment>
<dbReference type="Gene3D" id="2.30.26.10">
    <property type="entry name" value="Dihydroorotate Dehydrogenase A, chain A, domain 2"/>
    <property type="match status" value="1"/>
</dbReference>
<evidence type="ECO:0000259" key="12">
    <source>
        <dbReference type="Pfam" id="PF01180"/>
    </source>
</evidence>
<gene>
    <name evidence="13" type="ORF">AAFC00_005556</name>
</gene>
<evidence type="ECO:0000256" key="2">
    <source>
        <dbReference type="ARBA" id="ARBA00004496"/>
    </source>
</evidence>
<dbReference type="RefSeq" id="XP_069203185.1">
    <property type="nucleotide sequence ID" value="XM_069345357.1"/>
</dbReference>
<keyword evidence="8 11" id="KW-0288">FMN</keyword>
<dbReference type="Proteomes" id="UP001562354">
    <property type="component" value="Unassembled WGS sequence"/>
</dbReference>
<comment type="similarity">
    <text evidence="4 11">Belongs to the dihydroorotate dehydrogenase family. Type 1 subfamily.</text>
</comment>
<dbReference type="InterPro" id="IPR033886">
    <property type="entry name" value="DHOD_1A"/>
</dbReference>
<keyword evidence="6 11" id="KW-0963">Cytoplasm</keyword>
<dbReference type="PANTHER" id="PTHR48109:SF1">
    <property type="entry name" value="DIHYDROOROTATE DEHYDROGENASE (FUMARATE)"/>
    <property type="match status" value="1"/>
</dbReference>
<proteinExistence type="inferred from homology"/>
<comment type="caution">
    <text evidence="13">The sequence shown here is derived from an EMBL/GenBank/DDBJ whole genome shotgun (WGS) entry which is preliminary data.</text>
</comment>
<comment type="subcellular location">
    <subcellularLocation>
        <location evidence="2 11">Cytoplasm</location>
    </subcellularLocation>
</comment>
<evidence type="ECO:0000256" key="8">
    <source>
        <dbReference type="ARBA" id="ARBA00022643"/>
    </source>
</evidence>
<evidence type="ECO:0000256" key="6">
    <source>
        <dbReference type="ARBA" id="ARBA00022490"/>
    </source>
</evidence>
<evidence type="ECO:0000256" key="4">
    <source>
        <dbReference type="ARBA" id="ARBA00008008"/>
    </source>
</evidence>
<evidence type="ECO:0000256" key="1">
    <source>
        <dbReference type="ARBA" id="ARBA00001917"/>
    </source>
</evidence>
<name>A0ABR3PL98_9PEZI</name>
<evidence type="ECO:0000313" key="14">
    <source>
        <dbReference type="Proteomes" id="UP001562354"/>
    </source>
</evidence>
<evidence type="ECO:0000256" key="11">
    <source>
        <dbReference type="RuleBase" id="RU364042"/>
    </source>
</evidence>
<accession>A0ABR3PL98</accession>
<dbReference type="PANTHER" id="PTHR48109">
    <property type="entry name" value="DIHYDROOROTATE DEHYDROGENASE (QUINONE), MITOCHONDRIAL-RELATED"/>
    <property type="match status" value="1"/>
</dbReference>
<comment type="catalytic activity">
    <reaction evidence="11">
        <text>(S)-dihydroorotate + fumarate = orotate + succinate</text>
        <dbReference type="Rhea" id="RHEA:30059"/>
        <dbReference type="ChEBI" id="CHEBI:29806"/>
        <dbReference type="ChEBI" id="CHEBI:30031"/>
        <dbReference type="ChEBI" id="CHEBI:30839"/>
        <dbReference type="ChEBI" id="CHEBI:30864"/>
        <dbReference type="EC" id="1.3.98.1"/>
    </reaction>
</comment>
<evidence type="ECO:0000256" key="5">
    <source>
        <dbReference type="ARBA" id="ARBA00021374"/>
    </source>
</evidence>
<organism evidence="13 14">
    <name type="scientific">Neodothiora populina</name>
    <dbReference type="NCBI Taxonomy" id="2781224"/>
    <lineage>
        <taxon>Eukaryota</taxon>
        <taxon>Fungi</taxon>
        <taxon>Dikarya</taxon>
        <taxon>Ascomycota</taxon>
        <taxon>Pezizomycotina</taxon>
        <taxon>Dothideomycetes</taxon>
        <taxon>Dothideomycetidae</taxon>
        <taxon>Dothideales</taxon>
        <taxon>Dothioraceae</taxon>
        <taxon>Neodothiora</taxon>
    </lineage>
</organism>
<dbReference type="InterPro" id="IPR050074">
    <property type="entry name" value="DHO_dehydrogenase"/>
</dbReference>
<keyword evidence="14" id="KW-1185">Reference proteome</keyword>
<keyword evidence="9 11" id="KW-0665">Pyrimidine biosynthesis</keyword>
<dbReference type="EC" id="1.3.98.1" evidence="11"/>
<dbReference type="InterPro" id="IPR013785">
    <property type="entry name" value="Aldolase_TIM"/>
</dbReference>
<protein>
    <recommendedName>
        <fullName evidence="5 11">Dihydroorotate dehydrogenase (fumarate)</fullName>
        <ecNumber evidence="11">1.3.98.1</ecNumber>
    </recommendedName>
    <alternativeName>
        <fullName evidence="11">Dihydroorotate oxidase</fullName>
    </alternativeName>
</protein>
<feature type="domain" description="Dihydroorotate dehydrogenase catalytic" evidence="12">
    <location>
        <begin position="77"/>
        <end position="325"/>
    </location>
</feature>
<dbReference type="Gene3D" id="3.20.20.70">
    <property type="entry name" value="Aldolase class I"/>
    <property type="match status" value="1"/>
</dbReference>
<comment type="subunit">
    <text evidence="11">Homodimer.</text>
</comment>
<dbReference type="SUPFAM" id="SSF51395">
    <property type="entry name" value="FMN-linked oxidoreductases"/>
    <property type="match status" value="1"/>
</dbReference>
<keyword evidence="10 11" id="KW-0560">Oxidoreductase</keyword>
<keyword evidence="7 11" id="KW-0285">Flavoprotein</keyword>
<comment type="function">
    <text evidence="11">Catalyzes the conversion of dihydroorotate to orotate with fumarate as the electron acceptor.</text>
</comment>
<dbReference type="EMBL" id="JBFMKM010000004">
    <property type="protein sequence ID" value="KAL1306913.1"/>
    <property type="molecule type" value="Genomic_DNA"/>
</dbReference>